<dbReference type="EMBL" id="CAAHFG010000002">
    <property type="protein sequence ID" value="VGO15114.1"/>
    <property type="molecule type" value="Genomic_DNA"/>
</dbReference>
<sequence>MSEEQYMRSHLGQLVGRKVIGLVKDPSDEFAPVWGLRFDDGTMAFILCDPEGNGPGHLEIEKH</sequence>
<gene>
    <name evidence="1" type="ORF">PDESU_03694</name>
</gene>
<name>A0A6C2U6R5_PONDE</name>
<proteinExistence type="predicted"/>
<keyword evidence="2" id="KW-1185">Reference proteome</keyword>
<dbReference type="AlphaFoldDB" id="A0A6C2U6R5"/>
<dbReference type="RefSeq" id="WP_168442380.1">
    <property type="nucleotide sequence ID" value="NZ_CAAHFG010000002.1"/>
</dbReference>
<dbReference type="Proteomes" id="UP000366872">
    <property type="component" value="Unassembled WGS sequence"/>
</dbReference>
<organism evidence="1 2">
    <name type="scientific">Pontiella desulfatans</name>
    <dbReference type="NCBI Taxonomy" id="2750659"/>
    <lineage>
        <taxon>Bacteria</taxon>
        <taxon>Pseudomonadati</taxon>
        <taxon>Kiritimatiellota</taxon>
        <taxon>Kiritimatiellia</taxon>
        <taxon>Kiritimatiellales</taxon>
        <taxon>Pontiellaceae</taxon>
        <taxon>Pontiella</taxon>
    </lineage>
</organism>
<evidence type="ECO:0000313" key="2">
    <source>
        <dbReference type="Proteomes" id="UP000366872"/>
    </source>
</evidence>
<accession>A0A6C2U6R5</accession>
<protein>
    <submittedName>
        <fullName evidence="1">Uncharacterized protein</fullName>
    </submittedName>
</protein>
<evidence type="ECO:0000313" key="1">
    <source>
        <dbReference type="EMBL" id="VGO15114.1"/>
    </source>
</evidence>
<reference evidence="1 2" key="1">
    <citation type="submission" date="2019-04" db="EMBL/GenBank/DDBJ databases">
        <authorList>
            <person name="Van Vliet M D."/>
        </authorList>
    </citation>
    <scope>NUCLEOTIDE SEQUENCE [LARGE SCALE GENOMIC DNA]</scope>
    <source>
        <strain evidence="1 2">F1</strain>
    </source>
</reference>